<feature type="zinc finger region" description="C3H1-type" evidence="5">
    <location>
        <begin position="355"/>
        <end position="382"/>
    </location>
</feature>
<feature type="domain" description="C3H1-type" evidence="7">
    <location>
        <begin position="355"/>
        <end position="382"/>
    </location>
</feature>
<dbReference type="Pfam" id="PF00642">
    <property type="entry name" value="zf-CCCH"/>
    <property type="match status" value="3"/>
</dbReference>
<dbReference type="InterPro" id="IPR001660">
    <property type="entry name" value="SAM"/>
</dbReference>
<keyword evidence="2" id="KW-0677">Repeat</keyword>
<feature type="region of interest" description="Disordered" evidence="6">
    <location>
        <begin position="166"/>
        <end position="195"/>
    </location>
</feature>
<dbReference type="SUPFAM" id="SSF47769">
    <property type="entry name" value="SAM/Pointed domain"/>
    <property type="match status" value="1"/>
</dbReference>
<dbReference type="InterPro" id="IPR000571">
    <property type="entry name" value="Znf_CCCH"/>
</dbReference>
<feature type="zinc finger region" description="C3H1-type" evidence="5">
    <location>
        <begin position="240"/>
        <end position="268"/>
    </location>
</feature>
<proteinExistence type="predicted"/>
<dbReference type="PROSITE" id="PS50103">
    <property type="entry name" value="ZF_C3H1"/>
    <property type="match status" value="5"/>
</dbReference>
<dbReference type="Gene3D" id="1.10.150.50">
    <property type="entry name" value="Transcription Factor, Ets-1"/>
    <property type="match status" value="1"/>
</dbReference>
<feature type="compositionally biased region" description="Polar residues" evidence="6">
    <location>
        <begin position="427"/>
        <end position="441"/>
    </location>
</feature>
<keyword evidence="4 5" id="KW-0862">Zinc</keyword>
<feature type="domain" description="C3H1-type" evidence="7">
    <location>
        <begin position="278"/>
        <end position="306"/>
    </location>
</feature>
<name>A0A812KJ26_9DINO</name>
<feature type="zinc finger region" description="C3H1-type" evidence="5">
    <location>
        <begin position="278"/>
        <end position="306"/>
    </location>
</feature>
<dbReference type="PANTHER" id="PTHR12547">
    <property type="entry name" value="CCCH ZINC FINGER/TIS11-RELATED"/>
    <property type="match status" value="1"/>
</dbReference>
<feature type="region of interest" description="Disordered" evidence="6">
    <location>
        <begin position="95"/>
        <end position="140"/>
    </location>
</feature>
<sequence length="533" mass="58900">MTSQCHDSCKFQDPVYTQSRKNRSVPVCPVFQDAYVDCCPQLRTTLQTTGVCFAECQARFCPQPAGPYCEQLRRTHSRMNLDGVSPVVDPWADGSDPWSDSLRASQRVPRGPNKMMQRGESHGISAREGRPGEEQERLAEAAADPARLLNAVHDADPWADGADPWSDSLRACRNPHTASPSHQQGHGAGAKRDAVEEATSKDQLCRFFTLKGFCAKGRDCAYAHGEEEQIQDANAQASATYKLSLCRFFTVDGFCARGRFCSFAHGDDDLRQHGQALACKTNFCHTFMREGFCAKGRNCSFAHGPEDLGAQEALKYKTSLCQRHFQDGFCSLGPFCKFAHSEEEQREDVTDQAVPLKSLPCHRYSQGFCAKGRFCRFSHDKEPTVGPPNPALLREPLNTQRLRRWGRVKTMDITEAALDCSDAAEVETQTSGDVDARSSNSEADADFGEDSGDSSGTEGIAAGPEGWDSEQVAKWLAEAEQGKFARYVEVFRQEEINGQALRCLTPAELKEDLRIAELGIRKALTVAIQKLFA</sequence>
<evidence type="ECO:0000256" key="5">
    <source>
        <dbReference type="PROSITE-ProRule" id="PRU00723"/>
    </source>
</evidence>
<protein>
    <submittedName>
        <fullName evidence="9">ZFP36 protein</fullName>
    </submittedName>
</protein>
<reference evidence="9" key="1">
    <citation type="submission" date="2021-02" db="EMBL/GenBank/DDBJ databases">
        <authorList>
            <person name="Dougan E. K."/>
            <person name="Rhodes N."/>
            <person name="Thang M."/>
            <person name="Chan C."/>
        </authorList>
    </citation>
    <scope>NUCLEOTIDE SEQUENCE</scope>
</reference>
<evidence type="ECO:0000259" key="8">
    <source>
        <dbReference type="PROSITE" id="PS50105"/>
    </source>
</evidence>
<dbReference type="EMBL" id="CAJNDS010000702">
    <property type="protein sequence ID" value="CAE7228937.1"/>
    <property type="molecule type" value="Genomic_DNA"/>
</dbReference>
<accession>A0A812KJ26</accession>
<dbReference type="GO" id="GO:0008270">
    <property type="term" value="F:zinc ion binding"/>
    <property type="evidence" value="ECO:0007669"/>
    <property type="project" value="UniProtKB-KW"/>
</dbReference>
<feature type="domain" description="SAM" evidence="8">
    <location>
        <begin position="467"/>
        <end position="533"/>
    </location>
</feature>
<evidence type="ECO:0000256" key="1">
    <source>
        <dbReference type="ARBA" id="ARBA00022723"/>
    </source>
</evidence>
<evidence type="ECO:0000313" key="9">
    <source>
        <dbReference type="EMBL" id="CAE7228937.1"/>
    </source>
</evidence>
<evidence type="ECO:0000313" key="10">
    <source>
        <dbReference type="Proteomes" id="UP000604046"/>
    </source>
</evidence>
<dbReference type="Gene3D" id="3.30.1370.210">
    <property type="match status" value="1"/>
</dbReference>
<keyword evidence="3 5" id="KW-0863">Zinc-finger</keyword>
<feature type="domain" description="C3H1-type" evidence="7">
    <location>
        <begin position="199"/>
        <end position="227"/>
    </location>
</feature>
<dbReference type="OrthoDB" id="312601at2759"/>
<evidence type="ECO:0000256" key="6">
    <source>
        <dbReference type="SAM" id="MobiDB-lite"/>
    </source>
</evidence>
<evidence type="ECO:0000259" key="7">
    <source>
        <dbReference type="PROSITE" id="PS50103"/>
    </source>
</evidence>
<dbReference type="SUPFAM" id="SSF90229">
    <property type="entry name" value="CCCH zinc finger"/>
    <property type="match status" value="4"/>
</dbReference>
<dbReference type="Pfam" id="PF00536">
    <property type="entry name" value="SAM_1"/>
    <property type="match status" value="1"/>
</dbReference>
<feature type="region of interest" description="Disordered" evidence="6">
    <location>
        <begin position="424"/>
        <end position="465"/>
    </location>
</feature>
<evidence type="ECO:0000256" key="4">
    <source>
        <dbReference type="ARBA" id="ARBA00022833"/>
    </source>
</evidence>
<feature type="compositionally biased region" description="Acidic residues" evidence="6">
    <location>
        <begin position="443"/>
        <end position="452"/>
    </location>
</feature>
<dbReference type="PROSITE" id="PS50105">
    <property type="entry name" value="SAM_DOMAIN"/>
    <property type="match status" value="1"/>
</dbReference>
<dbReference type="SMART" id="SM00454">
    <property type="entry name" value="SAM"/>
    <property type="match status" value="1"/>
</dbReference>
<keyword evidence="1 5" id="KW-0479">Metal-binding</keyword>
<feature type="compositionally biased region" description="Basic and acidic residues" evidence="6">
    <location>
        <begin position="117"/>
        <end position="139"/>
    </location>
</feature>
<organism evidence="9 10">
    <name type="scientific">Symbiodinium natans</name>
    <dbReference type="NCBI Taxonomy" id="878477"/>
    <lineage>
        <taxon>Eukaryota</taxon>
        <taxon>Sar</taxon>
        <taxon>Alveolata</taxon>
        <taxon>Dinophyceae</taxon>
        <taxon>Suessiales</taxon>
        <taxon>Symbiodiniaceae</taxon>
        <taxon>Symbiodinium</taxon>
    </lineage>
</organism>
<feature type="zinc finger region" description="C3H1-type" evidence="5">
    <location>
        <begin position="315"/>
        <end position="343"/>
    </location>
</feature>
<dbReference type="GO" id="GO:0003729">
    <property type="term" value="F:mRNA binding"/>
    <property type="evidence" value="ECO:0007669"/>
    <property type="project" value="InterPro"/>
</dbReference>
<dbReference type="SMART" id="SM00356">
    <property type="entry name" value="ZnF_C3H1"/>
    <property type="match status" value="5"/>
</dbReference>
<keyword evidence="10" id="KW-1185">Reference proteome</keyword>
<feature type="domain" description="C3H1-type" evidence="7">
    <location>
        <begin position="240"/>
        <end position="268"/>
    </location>
</feature>
<comment type="caution">
    <text evidence="9">The sequence shown here is derived from an EMBL/GenBank/DDBJ whole genome shotgun (WGS) entry which is preliminary data.</text>
</comment>
<feature type="domain" description="C3H1-type" evidence="7">
    <location>
        <begin position="315"/>
        <end position="343"/>
    </location>
</feature>
<dbReference type="AlphaFoldDB" id="A0A812KJ26"/>
<dbReference type="PANTHER" id="PTHR12547:SF18">
    <property type="entry name" value="PROTEIN TIS11"/>
    <property type="match status" value="1"/>
</dbReference>
<dbReference type="InterPro" id="IPR036855">
    <property type="entry name" value="Znf_CCCH_sf"/>
</dbReference>
<gene>
    <name evidence="9" type="primary">ZFP36</name>
    <name evidence="9" type="ORF">SNAT2548_LOCUS9163</name>
</gene>
<dbReference type="InterPro" id="IPR045877">
    <property type="entry name" value="ZFP36-like"/>
</dbReference>
<dbReference type="Proteomes" id="UP000604046">
    <property type="component" value="Unassembled WGS sequence"/>
</dbReference>
<feature type="zinc finger region" description="C3H1-type" evidence="5">
    <location>
        <begin position="199"/>
        <end position="227"/>
    </location>
</feature>
<dbReference type="Pfam" id="PF14608">
    <property type="entry name" value="zf-CCCH_2"/>
    <property type="match status" value="1"/>
</dbReference>
<evidence type="ECO:0000256" key="2">
    <source>
        <dbReference type="ARBA" id="ARBA00022737"/>
    </source>
</evidence>
<dbReference type="Gene3D" id="4.10.1000.10">
    <property type="entry name" value="Zinc finger, CCCH-type"/>
    <property type="match status" value="3"/>
</dbReference>
<dbReference type="InterPro" id="IPR013761">
    <property type="entry name" value="SAM/pointed_sf"/>
</dbReference>
<evidence type="ECO:0000256" key="3">
    <source>
        <dbReference type="ARBA" id="ARBA00022771"/>
    </source>
</evidence>